<evidence type="ECO:0008006" key="5">
    <source>
        <dbReference type="Google" id="ProtNLM"/>
    </source>
</evidence>
<dbReference type="Pfam" id="PF08309">
    <property type="entry name" value="LVIVD"/>
    <property type="match status" value="1"/>
</dbReference>
<evidence type="ECO:0000313" key="3">
    <source>
        <dbReference type="EMBL" id="MEU8137638.1"/>
    </source>
</evidence>
<gene>
    <name evidence="3" type="ORF">AB0C36_29510</name>
</gene>
<feature type="compositionally biased region" description="Low complexity" evidence="1">
    <location>
        <begin position="38"/>
        <end position="63"/>
    </location>
</feature>
<name>A0ABV3DPF8_9ACTN</name>
<feature type="signal peptide" evidence="2">
    <location>
        <begin position="1"/>
        <end position="30"/>
    </location>
</feature>
<dbReference type="Proteomes" id="UP001551482">
    <property type="component" value="Unassembled WGS sequence"/>
</dbReference>
<feature type="region of interest" description="Disordered" evidence="1">
    <location>
        <begin position="38"/>
        <end position="111"/>
    </location>
</feature>
<evidence type="ECO:0000313" key="4">
    <source>
        <dbReference type="Proteomes" id="UP001551482"/>
    </source>
</evidence>
<sequence length="621" mass="68626">MRVPRTITGLPLTRRSGAFVAAAVATATTAALLAPANGSANSTATDAAPAAATPGTGAATDPNIPFVCDNSRPQPADPGSYGMQLDGSFLHPASTPVDEENPHPFPGRMDDYDTKSYSKNVKVEAAYEGADFTPDFFHTWQNIVDFNGRRYMFQYDRSEGRVYDITDVRNVKVVERMSRNDVDGDESKANGSWAAYDYWGATTIQWNARLNSYVMVMSFEDKRQIDELHPEPGKDKFDNPAGVAAVRAKQGLKGFKVFKLNGPLKKDWQLLATVSTDSTQADPLKSDLSKPQQGSGSLDVPMWDGGKYLFLAVAPNDTYANTEYPTNLHSAGYQSWDMSDPTKPRLLDTWHLEGQVKGEEAAYAKNPRCGNRTSWMGARMPLFIPKPVEKGGKYGFAVQGGYGLTVLDISNPADMKQVSHLDLPPSVAGTEGDNIDVSQYEKTGMIYLSGYPLTEDCYEPYKPIWQIDARDPAKPRVVGQLPRPTPPKSSGITDYCQRRGSFGPKRTGYYTNPGKQDNGTLVYGFYNAGAQIFDVDNPSRPEIDAYFVPKAYGTKTKDWPTENGEFPDWAKGNQTHGVYVEWDRNIVWVMTNHGIYAVSSRETLGRPNLGRPEHPFRNSQF</sequence>
<organism evidence="3 4">
    <name type="scientific">Streptodolium elevatio</name>
    <dbReference type="NCBI Taxonomy" id="3157996"/>
    <lineage>
        <taxon>Bacteria</taxon>
        <taxon>Bacillati</taxon>
        <taxon>Actinomycetota</taxon>
        <taxon>Actinomycetes</taxon>
        <taxon>Kitasatosporales</taxon>
        <taxon>Streptomycetaceae</taxon>
        <taxon>Streptodolium</taxon>
    </lineage>
</organism>
<keyword evidence="2" id="KW-0732">Signal</keyword>
<reference evidence="3 4" key="1">
    <citation type="submission" date="2024-06" db="EMBL/GenBank/DDBJ databases">
        <title>The Natural Products Discovery Center: Release of the First 8490 Sequenced Strains for Exploring Actinobacteria Biosynthetic Diversity.</title>
        <authorList>
            <person name="Kalkreuter E."/>
            <person name="Kautsar S.A."/>
            <person name="Yang D."/>
            <person name="Bader C.D."/>
            <person name="Teijaro C.N."/>
            <person name="Fluegel L."/>
            <person name="Davis C.M."/>
            <person name="Simpson J.R."/>
            <person name="Lauterbach L."/>
            <person name="Steele A.D."/>
            <person name="Gui C."/>
            <person name="Meng S."/>
            <person name="Li G."/>
            <person name="Viehrig K."/>
            <person name="Ye F."/>
            <person name="Su P."/>
            <person name="Kiefer A.F."/>
            <person name="Nichols A."/>
            <person name="Cepeda A.J."/>
            <person name="Yan W."/>
            <person name="Fan B."/>
            <person name="Jiang Y."/>
            <person name="Adhikari A."/>
            <person name="Zheng C.-J."/>
            <person name="Schuster L."/>
            <person name="Cowan T.M."/>
            <person name="Smanski M.J."/>
            <person name="Chevrette M.G."/>
            <person name="De Carvalho L.P.S."/>
            <person name="Shen B."/>
        </authorList>
    </citation>
    <scope>NUCLEOTIDE SEQUENCE [LARGE SCALE GENOMIC DNA]</scope>
    <source>
        <strain evidence="3 4">NPDC048946</strain>
    </source>
</reference>
<evidence type="ECO:0000256" key="2">
    <source>
        <dbReference type="SAM" id="SignalP"/>
    </source>
</evidence>
<proteinExistence type="predicted"/>
<evidence type="ECO:0000256" key="1">
    <source>
        <dbReference type="SAM" id="MobiDB-lite"/>
    </source>
</evidence>
<dbReference type="InterPro" id="IPR013211">
    <property type="entry name" value="LVIVD"/>
</dbReference>
<feature type="chain" id="PRO_5047026271" description="LVIVD repeat-containing protein" evidence="2">
    <location>
        <begin position="31"/>
        <end position="621"/>
    </location>
</feature>
<dbReference type="RefSeq" id="WP_358359832.1">
    <property type="nucleotide sequence ID" value="NZ_JBEZFP010000095.1"/>
</dbReference>
<accession>A0ABV3DPF8</accession>
<comment type="caution">
    <text evidence="3">The sequence shown here is derived from an EMBL/GenBank/DDBJ whole genome shotgun (WGS) entry which is preliminary data.</text>
</comment>
<keyword evidence="4" id="KW-1185">Reference proteome</keyword>
<dbReference type="EMBL" id="JBEZFP010000095">
    <property type="protein sequence ID" value="MEU8137638.1"/>
    <property type="molecule type" value="Genomic_DNA"/>
</dbReference>
<feature type="region of interest" description="Disordered" evidence="1">
    <location>
        <begin position="475"/>
        <end position="497"/>
    </location>
</feature>
<protein>
    <recommendedName>
        <fullName evidence="5">LVIVD repeat-containing protein</fullName>
    </recommendedName>
</protein>